<reference evidence="2" key="1">
    <citation type="submission" date="2025-08" db="UniProtKB">
        <authorList>
            <consortium name="RefSeq"/>
        </authorList>
    </citation>
    <scope>IDENTIFICATION</scope>
</reference>
<accession>A0ABM4BPS0</accession>
<dbReference type="PANTHER" id="PTHR47510:SF3">
    <property type="entry name" value="ENDO_EXONUCLEASE_PHOSPHATASE DOMAIN-CONTAINING PROTEIN"/>
    <property type="match status" value="1"/>
</dbReference>
<evidence type="ECO:0000313" key="1">
    <source>
        <dbReference type="Proteomes" id="UP001652625"/>
    </source>
</evidence>
<dbReference type="PANTHER" id="PTHR47510">
    <property type="entry name" value="REVERSE TRANSCRIPTASE DOMAIN-CONTAINING PROTEIN"/>
    <property type="match status" value="1"/>
</dbReference>
<gene>
    <name evidence="2" type="primary">LOC136079308</name>
</gene>
<dbReference type="RefSeq" id="XP_065651114.1">
    <property type="nucleotide sequence ID" value="XM_065795042.1"/>
</dbReference>
<proteinExistence type="predicted"/>
<keyword evidence="1" id="KW-1185">Reference proteome</keyword>
<name>A0ABM4BPS0_HYDVU</name>
<evidence type="ECO:0000313" key="2">
    <source>
        <dbReference type="RefSeq" id="XP_065651114.1"/>
    </source>
</evidence>
<protein>
    <submittedName>
        <fullName evidence="2">Uncharacterized protein LOC136079308</fullName>
    </submittedName>
</protein>
<sequence length="187" mass="20927">MPSRVIINESESNNKRDISNEFNKYFANIGTDLASKIQCPNNTFKSYLTGSHCSLNFNEINQVELEIAIKSLKIKSPGIDDISCKVVSDVFEEMRNPIYQIFNSSISTGIVPDKIKISKIIPIYKSGETSSLNNYRPISILSSIFFKTSNELIKMFPLIPSGPTALLDFNILNAISNSSKDNSKEFK</sequence>
<dbReference type="GeneID" id="136079308"/>
<organism evidence="1 2">
    <name type="scientific">Hydra vulgaris</name>
    <name type="common">Hydra</name>
    <name type="synonym">Hydra attenuata</name>
    <dbReference type="NCBI Taxonomy" id="6087"/>
    <lineage>
        <taxon>Eukaryota</taxon>
        <taxon>Metazoa</taxon>
        <taxon>Cnidaria</taxon>
        <taxon>Hydrozoa</taxon>
        <taxon>Hydroidolina</taxon>
        <taxon>Anthoathecata</taxon>
        <taxon>Aplanulata</taxon>
        <taxon>Hydridae</taxon>
        <taxon>Hydra</taxon>
    </lineage>
</organism>
<dbReference type="Proteomes" id="UP001652625">
    <property type="component" value="Chromosome 04"/>
</dbReference>